<evidence type="ECO:0000313" key="3">
    <source>
        <dbReference type="WBParaSite" id="L893_g18489.t2"/>
    </source>
</evidence>
<name>A0A1I7YQM0_9BILA</name>
<dbReference type="Pfam" id="PF00635">
    <property type="entry name" value="Motile_Sperm"/>
    <property type="match status" value="1"/>
</dbReference>
<dbReference type="SUPFAM" id="SSF49354">
    <property type="entry name" value="PapD-like"/>
    <property type="match status" value="1"/>
</dbReference>
<keyword evidence="2" id="KW-1185">Reference proteome</keyword>
<protein>
    <submittedName>
        <fullName evidence="3">MSP domain-containing protein</fullName>
    </submittedName>
</protein>
<dbReference type="InterPro" id="IPR008962">
    <property type="entry name" value="PapD-like_sf"/>
</dbReference>
<organism evidence="2 3">
    <name type="scientific">Steinernema glaseri</name>
    <dbReference type="NCBI Taxonomy" id="37863"/>
    <lineage>
        <taxon>Eukaryota</taxon>
        <taxon>Metazoa</taxon>
        <taxon>Ecdysozoa</taxon>
        <taxon>Nematoda</taxon>
        <taxon>Chromadorea</taxon>
        <taxon>Rhabditida</taxon>
        <taxon>Tylenchina</taxon>
        <taxon>Panagrolaimomorpha</taxon>
        <taxon>Strongyloidoidea</taxon>
        <taxon>Steinernematidae</taxon>
        <taxon>Steinernema</taxon>
    </lineage>
</organism>
<evidence type="ECO:0000313" key="2">
    <source>
        <dbReference type="Proteomes" id="UP000095287"/>
    </source>
</evidence>
<dbReference type="InterPro" id="IPR000535">
    <property type="entry name" value="MSP_dom"/>
</dbReference>
<proteinExistence type="predicted"/>
<dbReference type="AlphaFoldDB" id="A0A1I7YQM0"/>
<accession>A0A1I7YQM0</accession>
<dbReference type="Gene3D" id="2.60.40.10">
    <property type="entry name" value="Immunoglobulins"/>
    <property type="match status" value="1"/>
</dbReference>
<reference evidence="3" key="1">
    <citation type="submission" date="2016-11" db="UniProtKB">
        <authorList>
            <consortium name="WormBaseParasite"/>
        </authorList>
    </citation>
    <scope>IDENTIFICATION</scope>
</reference>
<evidence type="ECO:0000259" key="1">
    <source>
        <dbReference type="Pfam" id="PF00635"/>
    </source>
</evidence>
<dbReference type="Proteomes" id="UP000095287">
    <property type="component" value="Unplaced"/>
</dbReference>
<dbReference type="WBParaSite" id="L893_g18489.t2">
    <property type="protein sequence ID" value="L893_g18489.t2"/>
    <property type="gene ID" value="L893_g18489"/>
</dbReference>
<feature type="domain" description="MSP" evidence="1">
    <location>
        <begin position="52"/>
        <end position="88"/>
    </location>
</feature>
<sequence>MKGKRAMEPVMSNDRWVWSDASADVELVELPMRVSISKNRLVFGCVEEKPAPEHSFSIVNHSEHPVAFKILTSDNYSYFVSQKIGVIEGVRVRALPFVKTNNTQQITVFRRPTSCYRQDFGDVKRTKLPHKQRMHILVAPLLSWTSNPASAFLFTRSFEKLRICLEPHKQRMHILVAPLLSWTSNPASAFLFTRSFEKLRICLEFTAKPPSPNDEAQLLQEKRGWNTWGYTTQKKG</sequence>
<dbReference type="InterPro" id="IPR013783">
    <property type="entry name" value="Ig-like_fold"/>
</dbReference>